<dbReference type="EMBL" id="LGGH01000107">
    <property type="protein sequence ID" value="KUK67331.1"/>
    <property type="molecule type" value="Genomic_DNA"/>
</dbReference>
<dbReference type="PROSITE" id="PS50005">
    <property type="entry name" value="TPR"/>
    <property type="match status" value="1"/>
</dbReference>
<feature type="chain" id="PRO_5007171839" evidence="2">
    <location>
        <begin position="20"/>
        <end position="238"/>
    </location>
</feature>
<evidence type="ECO:0000313" key="3">
    <source>
        <dbReference type="EMBL" id="KUK67331.1"/>
    </source>
</evidence>
<dbReference type="SUPFAM" id="SSF48452">
    <property type="entry name" value="TPR-like"/>
    <property type="match status" value="1"/>
</dbReference>
<sequence length="238" mass="27848">MKKLLLISFLILFSSLFVASDFETLQSEFVQIRAVQNTELMTNFIERLESEDLGDIEILTLLADSHREYANWIEDKKDRETHYKKARELAEKAIEMDDSYGMAYYVKGAAIGQLAEMAGIIQSMFLITDFDKSIDKAMELMPDSPFPFIAKGMRDRDTPWPYRNYGKSEERFLKAIENDPAYINSYYELALLYQVWKKKDLAAQYFRKVLELEIQTDFVVQGQESKEKAKKWLEDNGY</sequence>
<dbReference type="InterPro" id="IPR011990">
    <property type="entry name" value="TPR-like_helical_dom_sf"/>
</dbReference>
<dbReference type="PATRIC" id="fig|1236046.6.peg.943"/>
<accession>A0A124FU40</accession>
<dbReference type="Gene3D" id="1.25.40.10">
    <property type="entry name" value="Tetratricopeptide repeat domain"/>
    <property type="match status" value="1"/>
</dbReference>
<gene>
    <name evidence="3" type="ORF">XD86_0806</name>
</gene>
<feature type="signal peptide" evidence="2">
    <location>
        <begin position="1"/>
        <end position="19"/>
    </location>
</feature>
<dbReference type="Proteomes" id="UP000054260">
    <property type="component" value="Unassembled WGS sequence"/>
</dbReference>
<keyword evidence="1" id="KW-0802">TPR repeat</keyword>
<protein>
    <submittedName>
        <fullName evidence="3">Uncharacterized protein</fullName>
    </submittedName>
</protein>
<name>A0A124FU40_9BACT</name>
<evidence type="ECO:0000313" key="4">
    <source>
        <dbReference type="Proteomes" id="UP000054260"/>
    </source>
</evidence>
<organism evidence="3 4">
    <name type="scientific">Mesotoga infera</name>
    <dbReference type="NCBI Taxonomy" id="1236046"/>
    <lineage>
        <taxon>Bacteria</taxon>
        <taxon>Thermotogati</taxon>
        <taxon>Thermotogota</taxon>
        <taxon>Thermotogae</taxon>
        <taxon>Kosmotogales</taxon>
        <taxon>Kosmotogaceae</taxon>
        <taxon>Mesotoga</taxon>
    </lineage>
</organism>
<comment type="caution">
    <text evidence="3">The sequence shown here is derived from an EMBL/GenBank/DDBJ whole genome shotgun (WGS) entry which is preliminary data.</text>
</comment>
<dbReference type="InterPro" id="IPR019734">
    <property type="entry name" value="TPR_rpt"/>
</dbReference>
<reference evidence="4" key="1">
    <citation type="journal article" date="2015" name="MBio">
        <title>Genome-Resolved Metagenomic Analysis Reveals Roles for Candidate Phyla and Other Microbial Community Members in Biogeochemical Transformations in Oil Reservoirs.</title>
        <authorList>
            <person name="Hu P."/>
            <person name="Tom L."/>
            <person name="Singh A."/>
            <person name="Thomas B.C."/>
            <person name="Baker B.J."/>
            <person name="Piceno Y.M."/>
            <person name="Andersen G.L."/>
            <person name="Banfield J.F."/>
        </authorList>
    </citation>
    <scope>NUCLEOTIDE SEQUENCE [LARGE SCALE GENOMIC DNA]</scope>
</reference>
<dbReference type="AlphaFoldDB" id="A0A124FU40"/>
<evidence type="ECO:0000256" key="1">
    <source>
        <dbReference type="PROSITE-ProRule" id="PRU00339"/>
    </source>
</evidence>
<keyword evidence="2" id="KW-0732">Signal</keyword>
<proteinExistence type="predicted"/>
<evidence type="ECO:0000256" key="2">
    <source>
        <dbReference type="SAM" id="SignalP"/>
    </source>
</evidence>
<feature type="repeat" description="TPR" evidence="1">
    <location>
        <begin position="183"/>
        <end position="216"/>
    </location>
</feature>